<accession>A0A1A9RS82</accession>
<dbReference type="OrthoDB" id="8565540at2"/>
<sequence>MQNQSVTVQLREELFATLRGLKDGSVNIETANAVSKISSNIISSVVVEIQAAELLGTDRVESINGQNPRQISGGVVHRLEG</sequence>
<proteinExistence type="predicted"/>
<comment type="caution">
    <text evidence="1">The sequence shown here is derived from an EMBL/GenBank/DDBJ whole genome shotgun (WGS) entry which is preliminary data.</text>
</comment>
<evidence type="ECO:0000313" key="2">
    <source>
        <dbReference type="Proteomes" id="UP000077589"/>
    </source>
</evidence>
<protein>
    <submittedName>
        <fullName evidence="1">Flagellar protein required for flagellar formation</fullName>
    </submittedName>
</protein>
<organism evidence="1 2">
    <name type="scientific">Eikenella corrodens</name>
    <dbReference type="NCBI Taxonomy" id="539"/>
    <lineage>
        <taxon>Bacteria</taxon>
        <taxon>Pseudomonadati</taxon>
        <taxon>Pseudomonadota</taxon>
        <taxon>Betaproteobacteria</taxon>
        <taxon>Neisseriales</taxon>
        <taxon>Neisseriaceae</taxon>
        <taxon>Eikenella</taxon>
    </lineage>
</organism>
<reference evidence="2" key="1">
    <citation type="submission" date="2016-05" db="EMBL/GenBank/DDBJ databases">
        <title>Draft genome of Corynebacterium afermentans subsp. afermentans LCDC 88199T.</title>
        <authorList>
            <person name="Bernier A.-M."/>
            <person name="Bernard K."/>
        </authorList>
    </citation>
    <scope>NUCLEOTIDE SEQUENCE [LARGE SCALE GENOMIC DNA]</scope>
    <source>
        <strain evidence="2">NML04-0072</strain>
    </source>
</reference>
<gene>
    <name evidence="1" type="ORF">A7P90_01085</name>
</gene>
<dbReference type="AlphaFoldDB" id="A0A1A9RS82"/>
<name>A0A1A9RS82_EIKCO</name>
<keyword evidence="1" id="KW-0966">Cell projection</keyword>
<keyword evidence="1" id="KW-0282">Flagellum</keyword>
<dbReference type="RefSeq" id="WP_064087296.1">
    <property type="nucleotide sequence ID" value="NZ_LXSG01000008.1"/>
</dbReference>
<dbReference type="EMBL" id="LXSG01000008">
    <property type="protein sequence ID" value="OAM23198.1"/>
    <property type="molecule type" value="Genomic_DNA"/>
</dbReference>
<evidence type="ECO:0000313" key="1">
    <source>
        <dbReference type="EMBL" id="OAM23198.1"/>
    </source>
</evidence>
<keyword evidence="1" id="KW-0969">Cilium</keyword>
<dbReference type="Proteomes" id="UP000077589">
    <property type="component" value="Unassembled WGS sequence"/>
</dbReference>